<dbReference type="EMBL" id="JAACJM010000191">
    <property type="protein sequence ID" value="KAF5338779.1"/>
    <property type="molecule type" value="Genomic_DNA"/>
</dbReference>
<comment type="caution">
    <text evidence="4">The sequence shown here is derived from an EMBL/GenBank/DDBJ whole genome shotgun (WGS) entry which is preliminary data.</text>
</comment>
<evidence type="ECO:0000313" key="4">
    <source>
        <dbReference type="EMBL" id="KAF5338779.1"/>
    </source>
</evidence>
<evidence type="ECO:0000256" key="1">
    <source>
        <dbReference type="SAM" id="MobiDB-lite"/>
    </source>
</evidence>
<feature type="chain" id="PRO_5034302996" evidence="3">
    <location>
        <begin position="21"/>
        <end position="652"/>
    </location>
</feature>
<evidence type="ECO:0000313" key="5">
    <source>
        <dbReference type="Proteomes" id="UP000559256"/>
    </source>
</evidence>
<feature type="region of interest" description="Disordered" evidence="1">
    <location>
        <begin position="469"/>
        <end position="498"/>
    </location>
</feature>
<reference evidence="4 5" key="1">
    <citation type="journal article" date="2020" name="ISME J.">
        <title>Uncovering the hidden diversity of litter-decomposition mechanisms in mushroom-forming fungi.</title>
        <authorList>
            <person name="Floudas D."/>
            <person name="Bentzer J."/>
            <person name="Ahren D."/>
            <person name="Johansson T."/>
            <person name="Persson P."/>
            <person name="Tunlid A."/>
        </authorList>
    </citation>
    <scope>NUCLEOTIDE SEQUENCE [LARGE SCALE GENOMIC DNA]</scope>
    <source>
        <strain evidence="4 5">CBS 291.85</strain>
    </source>
</reference>
<proteinExistence type="predicted"/>
<feature type="region of interest" description="Disordered" evidence="1">
    <location>
        <begin position="293"/>
        <end position="313"/>
    </location>
</feature>
<keyword evidence="3" id="KW-0732">Signal</keyword>
<evidence type="ECO:0000256" key="3">
    <source>
        <dbReference type="SAM" id="SignalP"/>
    </source>
</evidence>
<dbReference type="AlphaFoldDB" id="A0A8H5CBM7"/>
<feature type="compositionally biased region" description="Acidic residues" evidence="1">
    <location>
        <begin position="135"/>
        <end position="158"/>
    </location>
</feature>
<feature type="compositionally biased region" description="Polar residues" evidence="1">
    <location>
        <begin position="365"/>
        <end position="374"/>
    </location>
</feature>
<dbReference type="Proteomes" id="UP000559256">
    <property type="component" value="Unassembled WGS sequence"/>
</dbReference>
<feature type="region of interest" description="Disordered" evidence="1">
    <location>
        <begin position="558"/>
        <end position="652"/>
    </location>
</feature>
<keyword evidence="2" id="KW-0812">Transmembrane</keyword>
<sequence length="652" mass="68744">MRSNVFTLLDLIFIWSLYFAKFCVEAAVNITVDDTDPSILYQPAEFWTANSKSCKSCLQVDLSLAYNRSYHLGTHVIATDGDDFVSSSSLSIPSTASLSSSSQSAGSTSALPPPPPTSVSNQATVGGSGDGDNHIDDDDEDEDDDNDHNDRDDDDDDRDNDRDDHQGSGDGQGKAGRSLALLDADDPGFIDSVITAQFKFAGTAVYLYAIEPLFQSTSPLSPTAMNLTFTLDNAPMGRFFHNESSPGGSSFASNVLVFSQTNLNDKPHVLLVTLQPEATFIFDYMAYTSTDPVSASTTADPSSPTESSASSNKSKHSIATFAGAIAGSAGALGLLALCIFISLCLRRRIAARRERRQQRSDPENTDSTSSSSPTGMIGPRPFVPRYFPGTVLPPSYEDQRTPYVYSDPEDIDAHSAAASEESNPSTATVVSTTPLMTHSGIPILTIPSAPPPTYVPSARTSLARSSTMSVSTSTISSPSFSNTSSTDGGRATSNGTSSRIVPITYADIPPSIAPPPEGQLDIPLILETTDVLPTFGEALSSPIVSPVSLLPLTTHVEHEEDVDGSVDATRTPNPASGVSGPTTEAGATLDVSEPTCEPETPPPTTTQTVSSHPQPSSSLSSFPPGLTPPGPSLSITQSESLDEAQTPNQQRR</sequence>
<feature type="signal peptide" evidence="3">
    <location>
        <begin position="1"/>
        <end position="20"/>
    </location>
</feature>
<keyword evidence="2" id="KW-0472">Membrane</keyword>
<feature type="compositionally biased region" description="Low complexity" evidence="1">
    <location>
        <begin position="95"/>
        <end position="110"/>
    </location>
</feature>
<keyword evidence="2" id="KW-1133">Transmembrane helix</keyword>
<name>A0A8H5CBM7_9AGAR</name>
<feature type="transmembrane region" description="Helical" evidence="2">
    <location>
        <begin position="318"/>
        <end position="345"/>
    </location>
</feature>
<feature type="compositionally biased region" description="Polar residues" evidence="1">
    <location>
        <begin position="635"/>
        <end position="652"/>
    </location>
</feature>
<organism evidence="4 5">
    <name type="scientific">Tetrapyrgos nigripes</name>
    <dbReference type="NCBI Taxonomy" id="182062"/>
    <lineage>
        <taxon>Eukaryota</taxon>
        <taxon>Fungi</taxon>
        <taxon>Dikarya</taxon>
        <taxon>Basidiomycota</taxon>
        <taxon>Agaricomycotina</taxon>
        <taxon>Agaricomycetes</taxon>
        <taxon>Agaricomycetidae</taxon>
        <taxon>Agaricales</taxon>
        <taxon>Marasmiineae</taxon>
        <taxon>Marasmiaceae</taxon>
        <taxon>Tetrapyrgos</taxon>
    </lineage>
</organism>
<feature type="region of interest" description="Disordered" evidence="1">
    <location>
        <begin position="95"/>
        <end position="176"/>
    </location>
</feature>
<dbReference type="OrthoDB" id="3265715at2759"/>
<feature type="compositionally biased region" description="Polar residues" evidence="1">
    <location>
        <begin position="568"/>
        <end position="582"/>
    </location>
</feature>
<feature type="compositionally biased region" description="Low complexity" evidence="1">
    <location>
        <begin position="605"/>
        <end position="624"/>
    </location>
</feature>
<gene>
    <name evidence="4" type="ORF">D9758_012091</name>
</gene>
<feature type="compositionally biased region" description="Low complexity" evidence="1">
    <location>
        <begin position="469"/>
        <end position="486"/>
    </location>
</feature>
<feature type="region of interest" description="Disordered" evidence="1">
    <location>
        <begin position="353"/>
        <end position="382"/>
    </location>
</feature>
<protein>
    <submittedName>
        <fullName evidence="4">Uncharacterized protein</fullName>
    </submittedName>
</protein>
<accession>A0A8H5CBM7</accession>
<evidence type="ECO:0000256" key="2">
    <source>
        <dbReference type="SAM" id="Phobius"/>
    </source>
</evidence>
<keyword evidence="5" id="KW-1185">Reference proteome</keyword>